<dbReference type="AlphaFoldDB" id="A0A1F7U3N2"/>
<dbReference type="InterPro" id="IPR001783">
    <property type="entry name" value="Lumazine-bd"/>
</dbReference>
<keyword evidence="7" id="KW-0808">Transferase</keyword>
<reference evidence="12 13" key="1">
    <citation type="journal article" date="2016" name="Nat. Commun.">
        <title>Thousands of microbial genomes shed light on interconnected biogeochemical processes in an aquifer system.</title>
        <authorList>
            <person name="Anantharaman K."/>
            <person name="Brown C.T."/>
            <person name="Hug L.A."/>
            <person name="Sharon I."/>
            <person name="Castelle C.J."/>
            <person name="Probst A.J."/>
            <person name="Thomas B.C."/>
            <person name="Singh A."/>
            <person name="Wilkins M.J."/>
            <person name="Karaoz U."/>
            <person name="Brodie E.L."/>
            <person name="Williams K.H."/>
            <person name="Hubbard S.S."/>
            <person name="Banfield J.F."/>
        </authorList>
    </citation>
    <scope>NUCLEOTIDE SEQUENCE [LARGE SCALE GENOMIC DNA]</scope>
</reference>
<name>A0A1F7U3N2_9BACT</name>
<feature type="domain" description="Lumazine-binding" evidence="11">
    <location>
        <begin position="1"/>
        <end position="96"/>
    </location>
</feature>
<feature type="repeat" description="Lumazine-binding" evidence="10">
    <location>
        <begin position="97"/>
        <end position="200"/>
    </location>
</feature>
<evidence type="ECO:0000256" key="7">
    <source>
        <dbReference type="ARBA" id="ARBA00022679"/>
    </source>
</evidence>
<dbReference type="STRING" id="1802391.A3D72_04365"/>
<sequence length="213" mass="22877">MFSGIVQGRRPVVEVTPGEDSRAIVVDLGDLATGLGRGASVAIAGVCLTAVEIDGSRVRFEIMGETLERTTLGNFQAGSEVNIERSAKVGDEIGGHRVSGHVAGRARISKIERPEGNCVMTFVCESDWMQYILPKGFIALDGCSLTVVDVGNTPPPGGASWFTAHFIPETLRITTFGIKKVGDEVNLEIDPETQTIVETVRRYLESHGPQHLS</sequence>
<dbReference type="InterPro" id="IPR026017">
    <property type="entry name" value="Lumazine-bd_dom"/>
</dbReference>
<evidence type="ECO:0000256" key="5">
    <source>
        <dbReference type="ARBA" id="ARBA00013950"/>
    </source>
</evidence>
<keyword evidence="8" id="KW-0677">Repeat</keyword>
<evidence type="ECO:0000256" key="10">
    <source>
        <dbReference type="PROSITE-ProRule" id="PRU00524"/>
    </source>
</evidence>
<dbReference type="PROSITE" id="PS51177">
    <property type="entry name" value="LUMAZINE_BIND"/>
    <property type="match status" value="2"/>
</dbReference>
<dbReference type="EC" id="2.5.1.9" evidence="4 9"/>
<dbReference type="Pfam" id="PF00677">
    <property type="entry name" value="Lum_binding"/>
    <property type="match status" value="2"/>
</dbReference>
<dbReference type="Gene3D" id="2.40.30.20">
    <property type="match status" value="2"/>
</dbReference>
<dbReference type="FunFam" id="2.40.30.20:FF:000003">
    <property type="entry name" value="Riboflavin synthase, alpha subunit"/>
    <property type="match status" value="1"/>
</dbReference>
<comment type="pathway">
    <text evidence="3">Cofactor biosynthesis; riboflavin biosynthesis; riboflavin from 2-hydroxy-3-oxobutyl phosphate and 5-amino-6-(D-ribitylamino)uracil: step 2/2.</text>
</comment>
<gene>
    <name evidence="12" type="ORF">A3D72_04365</name>
</gene>
<evidence type="ECO:0000256" key="6">
    <source>
        <dbReference type="ARBA" id="ARBA00022619"/>
    </source>
</evidence>
<dbReference type="PIRSF" id="PIRSF000498">
    <property type="entry name" value="Riboflavin_syn_A"/>
    <property type="match status" value="1"/>
</dbReference>
<dbReference type="GO" id="GO:0004746">
    <property type="term" value="F:riboflavin synthase activity"/>
    <property type="evidence" value="ECO:0007669"/>
    <property type="project" value="UniProtKB-UniRule"/>
</dbReference>
<dbReference type="NCBIfam" id="NF009566">
    <property type="entry name" value="PRK13020.1"/>
    <property type="match status" value="1"/>
</dbReference>
<dbReference type="CDD" id="cd00402">
    <property type="entry name" value="Riboflavin_synthase_like"/>
    <property type="match status" value="1"/>
</dbReference>
<evidence type="ECO:0000313" key="12">
    <source>
        <dbReference type="EMBL" id="OGL72865.1"/>
    </source>
</evidence>
<accession>A0A1F7U3N2</accession>
<comment type="function">
    <text evidence="2">Catalyzes the dismutation of two molecules of 6,7-dimethyl-8-ribityllumazine, resulting in the formation of riboflavin and 5-amino-6-(D-ribitylamino)uracil.</text>
</comment>
<comment type="catalytic activity">
    <reaction evidence="1">
        <text>2 6,7-dimethyl-8-(1-D-ribityl)lumazine + H(+) = 5-amino-6-(D-ribitylamino)uracil + riboflavin</text>
        <dbReference type="Rhea" id="RHEA:20772"/>
        <dbReference type="ChEBI" id="CHEBI:15378"/>
        <dbReference type="ChEBI" id="CHEBI:15934"/>
        <dbReference type="ChEBI" id="CHEBI:57986"/>
        <dbReference type="ChEBI" id="CHEBI:58201"/>
        <dbReference type="EC" id="2.5.1.9"/>
    </reaction>
</comment>
<evidence type="ECO:0000256" key="8">
    <source>
        <dbReference type="ARBA" id="ARBA00022737"/>
    </source>
</evidence>
<dbReference type="InterPro" id="IPR023366">
    <property type="entry name" value="ATP_synth_asu-like_sf"/>
</dbReference>
<proteinExistence type="predicted"/>
<evidence type="ECO:0000259" key="11">
    <source>
        <dbReference type="PROSITE" id="PS51177"/>
    </source>
</evidence>
<evidence type="ECO:0000256" key="2">
    <source>
        <dbReference type="ARBA" id="ARBA00002803"/>
    </source>
</evidence>
<dbReference type="EMBL" id="MGDZ01000047">
    <property type="protein sequence ID" value="OGL72865.1"/>
    <property type="molecule type" value="Genomic_DNA"/>
</dbReference>
<dbReference type="PANTHER" id="PTHR21098:SF0">
    <property type="entry name" value="RIBOFLAVIN SYNTHASE"/>
    <property type="match status" value="1"/>
</dbReference>
<dbReference type="NCBIfam" id="NF006767">
    <property type="entry name" value="PRK09289.1"/>
    <property type="match status" value="1"/>
</dbReference>
<evidence type="ECO:0000256" key="3">
    <source>
        <dbReference type="ARBA" id="ARBA00004887"/>
    </source>
</evidence>
<dbReference type="PANTHER" id="PTHR21098">
    <property type="entry name" value="RIBOFLAVIN SYNTHASE ALPHA CHAIN"/>
    <property type="match status" value="1"/>
</dbReference>
<dbReference type="SUPFAM" id="SSF63380">
    <property type="entry name" value="Riboflavin synthase domain-like"/>
    <property type="match status" value="2"/>
</dbReference>
<organism evidence="12 13">
    <name type="scientific">Candidatus Uhrbacteria bacterium RIFCSPHIGHO2_02_FULL_57_19</name>
    <dbReference type="NCBI Taxonomy" id="1802391"/>
    <lineage>
        <taxon>Bacteria</taxon>
        <taxon>Candidatus Uhriibacteriota</taxon>
    </lineage>
</organism>
<keyword evidence="6" id="KW-0686">Riboflavin biosynthesis</keyword>
<dbReference type="GO" id="GO:0009231">
    <property type="term" value="P:riboflavin biosynthetic process"/>
    <property type="evidence" value="ECO:0007669"/>
    <property type="project" value="UniProtKB-KW"/>
</dbReference>
<protein>
    <recommendedName>
        <fullName evidence="5 9">Riboflavin synthase</fullName>
        <ecNumber evidence="4 9">2.5.1.9</ecNumber>
    </recommendedName>
</protein>
<dbReference type="InterPro" id="IPR017938">
    <property type="entry name" value="Riboflavin_synthase-like_b-brl"/>
</dbReference>
<evidence type="ECO:0000313" key="13">
    <source>
        <dbReference type="Proteomes" id="UP000176303"/>
    </source>
</evidence>
<feature type="domain" description="Lumazine-binding" evidence="11">
    <location>
        <begin position="97"/>
        <end position="200"/>
    </location>
</feature>
<evidence type="ECO:0000256" key="4">
    <source>
        <dbReference type="ARBA" id="ARBA00012827"/>
    </source>
</evidence>
<dbReference type="Proteomes" id="UP000176303">
    <property type="component" value="Unassembled WGS sequence"/>
</dbReference>
<feature type="repeat" description="Lumazine-binding" evidence="10">
    <location>
        <begin position="1"/>
        <end position="96"/>
    </location>
</feature>
<evidence type="ECO:0000256" key="9">
    <source>
        <dbReference type="NCBIfam" id="TIGR00187"/>
    </source>
</evidence>
<dbReference type="NCBIfam" id="TIGR00187">
    <property type="entry name" value="ribE"/>
    <property type="match status" value="1"/>
</dbReference>
<comment type="caution">
    <text evidence="12">The sequence shown here is derived from an EMBL/GenBank/DDBJ whole genome shotgun (WGS) entry which is preliminary data.</text>
</comment>
<evidence type="ECO:0000256" key="1">
    <source>
        <dbReference type="ARBA" id="ARBA00000968"/>
    </source>
</evidence>